<dbReference type="Proteomes" id="UP001209535">
    <property type="component" value="Unassembled WGS sequence"/>
</dbReference>
<feature type="transmembrane region" description="Helical" evidence="5">
    <location>
        <begin position="146"/>
        <end position="165"/>
    </location>
</feature>
<name>A0ABT2X5C0_9RHOB</name>
<feature type="domain" description="EamA" evidence="7">
    <location>
        <begin position="152"/>
        <end position="279"/>
    </location>
</feature>
<keyword evidence="2 5" id="KW-0812">Transmembrane</keyword>
<dbReference type="InterPro" id="IPR000620">
    <property type="entry name" value="EamA_dom"/>
</dbReference>
<keyword evidence="6" id="KW-0732">Signal</keyword>
<dbReference type="PANTHER" id="PTHR32322">
    <property type="entry name" value="INNER MEMBRANE TRANSPORTER"/>
    <property type="match status" value="1"/>
</dbReference>
<dbReference type="InterPro" id="IPR037185">
    <property type="entry name" value="EmrE-like"/>
</dbReference>
<evidence type="ECO:0000256" key="6">
    <source>
        <dbReference type="SAM" id="SignalP"/>
    </source>
</evidence>
<keyword evidence="9" id="KW-1185">Reference proteome</keyword>
<dbReference type="InterPro" id="IPR050638">
    <property type="entry name" value="AA-Vitamin_Transporters"/>
</dbReference>
<dbReference type="PANTHER" id="PTHR32322:SF9">
    <property type="entry name" value="AMINO-ACID METABOLITE EFFLUX PUMP-RELATED"/>
    <property type="match status" value="1"/>
</dbReference>
<feature type="transmembrane region" description="Helical" evidence="5">
    <location>
        <begin position="203"/>
        <end position="225"/>
    </location>
</feature>
<comment type="caution">
    <text evidence="8">The sequence shown here is derived from an EMBL/GenBank/DDBJ whole genome shotgun (WGS) entry which is preliminary data.</text>
</comment>
<gene>
    <name evidence="8" type="ORF">OEZ60_14090</name>
</gene>
<evidence type="ECO:0000313" key="8">
    <source>
        <dbReference type="EMBL" id="MCU9849133.1"/>
    </source>
</evidence>
<feature type="transmembrane region" description="Helical" evidence="5">
    <location>
        <begin position="177"/>
        <end position="197"/>
    </location>
</feature>
<dbReference type="SUPFAM" id="SSF103481">
    <property type="entry name" value="Multidrug resistance efflux transporter EmrE"/>
    <property type="match status" value="2"/>
</dbReference>
<keyword evidence="3 5" id="KW-1133">Transmembrane helix</keyword>
<feature type="transmembrane region" description="Helical" evidence="5">
    <location>
        <begin position="237"/>
        <end position="256"/>
    </location>
</feature>
<feature type="transmembrane region" description="Helical" evidence="5">
    <location>
        <begin position="36"/>
        <end position="57"/>
    </location>
</feature>
<evidence type="ECO:0000256" key="3">
    <source>
        <dbReference type="ARBA" id="ARBA00022989"/>
    </source>
</evidence>
<dbReference type="RefSeq" id="WP_263337452.1">
    <property type="nucleotide sequence ID" value="NZ_JAOVQO010000013.1"/>
</dbReference>
<proteinExistence type="predicted"/>
<feature type="chain" id="PRO_5045209130" evidence="6">
    <location>
        <begin position="16"/>
        <end position="285"/>
    </location>
</feature>
<sequence length="285" mass="28751">MRLLLLTALTMTAFAANSVLNRMAVGTGLIGPVDFAVIRLLAGAGMLGALVGLRALAGRGAVWPGTRGRVAGSLSLLVYLFGFSFAYLALDAGSGALILFGMVQVTMFAGALALGERVPARRWVGAGMAFLGLVYLLTPGSGAGEVLLHSALMAAAGIGWGFYSLSARGARDPLGATAWNFILAVPVAGLVFAYAPADAVPATAAGVLLAVISGAVTSGLGYALWYRVLPELGAARGAVAQLTVPVIALVGGMALLGEVLTLRFALSAILVLGGVAFAVRPARQA</sequence>
<evidence type="ECO:0000259" key="7">
    <source>
        <dbReference type="Pfam" id="PF00892"/>
    </source>
</evidence>
<evidence type="ECO:0000256" key="1">
    <source>
        <dbReference type="ARBA" id="ARBA00004141"/>
    </source>
</evidence>
<feature type="transmembrane region" description="Helical" evidence="5">
    <location>
        <begin position="122"/>
        <end position="140"/>
    </location>
</feature>
<evidence type="ECO:0000256" key="5">
    <source>
        <dbReference type="SAM" id="Phobius"/>
    </source>
</evidence>
<reference evidence="8 9" key="1">
    <citation type="submission" date="2022-10" db="EMBL/GenBank/DDBJ databases">
        <title>Defluviimonas sp. nov., isolated from ocean surface sediments.</title>
        <authorList>
            <person name="He W."/>
            <person name="Wang L."/>
            <person name="Zhang D.-F."/>
        </authorList>
    </citation>
    <scope>NUCLEOTIDE SEQUENCE [LARGE SCALE GENOMIC DNA]</scope>
    <source>
        <strain evidence="8 9">WL0024</strain>
    </source>
</reference>
<feature type="transmembrane region" description="Helical" evidence="5">
    <location>
        <begin position="262"/>
        <end position="279"/>
    </location>
</feature>
<dbReference type="EMBL" id="JAOVQO010000013">
    <property type="protein sequence ID" value="MCU9849133.1"/>
    <property type="molecule type" value="Genomic_DNA"/>
</dbReference>
<comment type="subcellular location">
    <subcellularLocation>
        <location evidence="1">Membrane</location>
        <topology evidence="1">Multi-pass membrane protein</topology>
    </subcellularLocation>
</comment>
<evidence type="ECO:0000256" key="4">
    <source>
        <dbReference type="ARBA" id="ARBA00023136"/>
    </source>
</evidence>
<feature type="signal peptide" evidence="6">
    <location>
        <begin position="1"/>
        <end position="15"/>
    </location>
</feature>
<dbReference type="Pfam" id="PF00892">
    <property type="entry name" value="EamA"/>
    <property type="match status" value="1"/>
</dbReference>
<feature type="transmembrane region" description="Helical" evidence="5">
    <location>
        <begin position="69"/>
        <end position="90"/>
    </location>
</feature>
<evidence type="ECO:0000256" key="2">
    <source>
        <dbReference type="ARBA" id="ARBA00022692"/>
    </source>
</evidence>
<accession>A0ABT2X5C0</accession>
<protein>
    <submittedName>
        <fullName evidence="8">DMT family transporter</fullName>
    </submittedName>
</protein>
<feature type="transmembrane region" description="Helical" evidence="5">
    <location>
        <begin position="96"/>
        <end position="115"/>
    </location>
</feature>
<organism evidence="8 9">
    <name type="scientific">Albidovulum salinarum</name>
    <dbReference type="NCBI Taxonomy" id="2984153"/>
    <lineage>
        <taxon>Bacteria</taxon>
        <taxon>Pseudomonadati</taxon>
        <taxon>Pseudomonadota</taxon>
        <taxon>Alphaproteobacteria</taxon>
        <taxon>Rhodobacterales</taxon>
        <taxon>Paracoccaceae</taxon>
        <taxon>Albidovulum</taxon>
    </lineage>
</organism>
<keyword evidence="4 5" id="KW-0472">Membrane</keyword>
<evidence type="ECO:0000313" key="9">
    <source>
        <dbReference type="Proteomes" id="UP001209535"/>
    </source>
</evidence>